<name>A0AA36G5A6_9BILA</name>
<comment type="caution">
    <text evidence="1">The sequence shown here is derived from an EMBL/GenBank/DDBJ whole genome shotgun (WGS) entry which is preliminary data.</text>
</comment>
<evidence type="ECO:0000313" key="2">
    <source>
        <dbReference type="Proteomes" id="UP001177023"/>
    </source>
</evidence>
<sequence>MRLVRHFAKIYALLVGIQEFDPEIVAAVLNSDHQSASDLDSSHPALPESYRKLVKRGLADTDSFYSFVEQQQRGRERLEKLLSDIIEAEEPTKSVALPVLLVSEVFTRRYGMK</sequence>
<feature type="non-terminal residue" evidence="1">
    <location>
        <position position="1"/>
    </location>
</feature>
<organism evidence="1 2">
    <name type="scientific">Mesorhabditis spiculigera</name>
    <dbReference type="NCBI Taxonomy" id="96644"/>
    <lineage>
        <taxon>Eukaryota</taxon>
        <taxon>Metazoa</taxon>
        <taxon>Ecdysozoa</taxon>
        <taxon>Nematoda</taxon>
        <taxon>Chromadorea</taxon>
        <taxon>Rhabditida</taxon>
        <taxon>Rhabditina</taxon>
        <taxon>Rhabditomorpha</taxon>
        <taxon>Rhabditoidea</taxon>
        <taxon>Rhabditidae</taxon>
        <taxon>Mesorhabditinae</taxon>
        <taxon>Mesorhabditis</taxon>
    </lineage>
</organism>
<accession>A0AA36G5A6</accession>
<reference evidence="1" key="1">
    <citation type="submission" date="2023-06" db="EMBL/GenBank/DDBJ databases">
        <authorList>
            <person name="Delattre M."/>
        </authorList>
    </citation>
    <scope>NUCLEOTIDE SEQUENCE</scope>
    <source>
        <strain evidence="1">AF72</strain>
    </source>
</reference>
<proteinExistence type="predicted"/>
<keyword evidence="2" id="KW-1185">Reference proteome</keyword>
<dbReference type="EMBL" id="CATQJA010002654">
    <property type="protein sequence ID" value="CAJ0578718.1"/>
    <property type="molecule type" value="Genomic_DNA"/>
</dbReference>
<evidence type="ECO:0000313" key="1">
    <source>
        <dbReference type="EMBL" id="CAJ0578718.1"/>
    </source>
</evidence>
<dbReference type="Proteomes" id="UP001177023">
    <property type="component" value="Unassembled WGS sequence"/>
</dbReference>
<dbReference type="AlphaFoldDB" id="A0AA36G5A6"/>
<protein>
    <submittedName>
        <fullName evidence="1">Uncharacterized protein</fullName>
    </submittedName>
</protein>
<gene>
    <name evidence="1" type="ORF">MSPICULIGERA_LOCUS16960</name>
</gene>